<reference evidence="2" key="1">
    <citation type="journal article" date="2020" name="New Phytol.">
        <title>Comparative genomics reveals dynamic genome evolution in host specialist ectomycorrhizal fungi.</title>
        <authorList>
            <person name="Lofgren L.A."/>
            <person name="Nguyen N.H."/>
            <person name="Vilgalys R."/>
            <person name="Ruytinx J."/>
            <person name="Liao H.L."/>
            <person name="Branco S."/>
            <person name="Kuo A."/>
            <person name="LaButti K."/>
            <person name="Lipzen A."/>
            <person name="Andreopoulos W."/>
            <person name="Pangilinan J."/>
            <person name="Riley R."/>
            <person name="Hundley H."/>
            <person name="Na H."/>
            <person name="Barry K."/>
            <person name="Grigoriev I.V."/>
            <person name="Stajich J.E."/>
            <person name="Kennedy P.G."/>
        </authorList>
    </citation>
    <scope>NUCLEOTIDE SEQUENCE</scope>
    <source>
        <strain evidence="2">S12</strain>
    </source>
</reference>
<protein>
    <recommendedName>
        <fullName evidence="1">CxC2-like cysteine cluster KDZ transposase-associated domain-containing protein</fullName>
    </recommendedName>
</protein>
<evidence type="ECO:0000313" key="3">
    <source>
        <dbReference type="Proteomes" id="UP000719766"/>
    </source>
</evidence>
<dbReference type="GeneID" id="64592716"/>
<comment type="caution">
    <text evidence="2">The sequence shown here is derived from an EMBL/GenBank/DDBJ whole genome shotgun (WGS) entry which is preliminary data.</text>
</comment>
<dbReference type="Pfam" id="PF18803">
    <property type="entry name" value="CxC2"/>
    <property type="match status" value="1"/>
</dbReference>
<evidence type="ECO:0000259" key="1">
    <source>
        <dbReference type="Pfam" id="PF18803"/>
    </source>
</evidence>
<organism evidence="2 3">
    <name type="scientific">Suillus plorans</name>
    <dbReference type="NCBI Taxonomy" id="116603"/>
    <lineage>
        <taxon>Eukaryota</taxon>
        <taxon>Fungi</taxon>
        <taxon>Dikarya</taxon>
        <taxon>Basidiomycota</taxon>
        <taxon>Agaricomycotina</taxon>
        <taxon>Agaricomycetes</taxon>
        <taxon>Agaricomycetidae</taxon>
        <taxon>Boletales</taxon>
        <taxon>Suillineae</taxon>
        <taxon>Suillaceae</taxon>
        <taxon>Suillus</taxon>
    </lineage>
</organism>
<name>A0A9P7AA26_9AGAM</name>
<proteinExistence type="predicted"/>
<dbReference type="EMBL" id="JABBWE010000125">
    <property type="protein sequence ID" value="KAG1784888.1"/>
    <property type="molecule type" value="Genomic_DNA"/>
</dbReference>
<feature type="non-terminal residue" evidence="2">
    <location>
        <position position="1"/>
    </location>
</feature>
<dbReference type="Proteomes" id="UP000719766">
    <property type="component" value="Unassembled WGS sequence"/>
</dbReference>
<dbReference type="InterPro" id="IPR041457">
    <property type="entry name" value="CxC2_KDZ-assoc"/>
</dbReference>
<dbReference type="AlphaFoldDB" id="A0A9P7AA26"/>
<evidence type="ECO:0000313" key="2">
    <source>
        <dbReference type="EMBL" id="KAG1784888.1"/>
    </source>
</evidence>
<dbReference type="RefSeq" id="XP_041152373.1">
    <property type="nucleotide sequence ID" value="XM_041298952.1"/>
</dbReference>
<gene>
    <name evidence="2" type="ORF">HD556DRAFT_1250666</name>
</gene>
<sequence>HWVDGHFKDTSLKTLGLRIQLGHRVGERCYNPISTVFYNDFVILDVNGVHSVAVDFCGCETAQSLTTQLLHIRWFPATSVNPRKIGWE</sequence>
<keyword evidence="3" id="KW-1185">Reference proteome</keyword>
<dbReference type="OrthoDB" id="2682806at2759"/>
<accession>A0A9P7AA26</accession>
<feature type="domain" description="CxC2-like cysteine cluster KDZ transposase-associated" evidence="1">
    <location>
        <begin position="12"/>
        <end position="84"/>
    </location>
</feature>